<protein>
    <submittedName>
        <fullName evidence="2">AlpA family phage regulatory protein</fullName>
    </submittedName>
</protein>
<proteinExistence type="predicted"/>
<dbReference type="RefSeq" id="WP_104556886.1">
    <property type="nucleotide sequence ID" value="NZ_QORJ01000030.1"/>
</dbReference>
<dbReference type="Pfam" id="PF05930">
    <property type="entry name" value="Phage_AlpA"/>
    <property type="match status" value="1"/>
</dbReference>
<reference evidence="2 4" key="1">
    <citation type="submission" date="2018-06" db="EMBL/GenBank/DDBJ databases">
        <title>Occurrence of a novel blaKPC-2- and qnrS2- harbouring IncP6 plasmid from Aeromonas taiwanensis isolates recovered from the river sediments.</title>
        <authorList>
            <person name="Zheng B."/>
            <person name="Yu X."/>
            <person name="Xiao Y."/>
        </authorList>
    </citation>
    <scope>NUCLEOTIDE SEQUENCE [LARGE SCALE GENOMIC DNA]</scope>
    <source>
        <strain evidence="1 3">1713</strain>
        <strain evidence="2 4">198</strain>
    </source>
</reference>
<keyword evidence="3" id="KW-1185">Reference proteome</keyword>
<dbReference type="PANTHER" id="PTHR36154">
    <property type="entry name" value="DNA-BINDING TRANSCRIPTIONAL ACTIVATOR ALPA"/>
    <property type="match status" value="1"/>
</dbReference>
<evidence type="ECO:0000313" key="3">
    <source>
        <dbReference type="Proteomes" id="UP000297720"/>
    </source>
</evidence>
<dbReference type="Gene3D" id="1.10.238.160">
    <property type="match status" value="1"/>
</dbReference>
<evidence type="ECO:0000313" key="4">
    <source>
        <dbReference type="Proteomes" id="UP000297914"/>
    </source>
</evidence>
<dbReference type="Proteomes" id="UP000297914">
    <property type="component" value="Unassembled WGS sequence"/>
</dbReference>
<name>A0A5F0K856_9GAMM</name>
<accession>A0A5F0K856</accession>
<evidence type="ECO:0000313" key="2">
    <source>
        <dbReference type="EMBL" id="TFF77433.1"/>
    </source>
</evidence>
<dbReference type="OrthoDB" id="5986966at2"/>
<evidence type="ECO:0000313" key="1">
    <source>
        <dbReference type="EMBL" id="TFF73507.1"/>
    </source>
</evidence>
<dbReference type="InterPro" id="IPR052931">
    <property type="entry name" value="Prophage_regulatory_activator"/>
</dbReference>
<gene>
    <name evidence="1" type="ORF">DRM93_14890</name>
    <name evidence="2" type="ORF">DRM94_14890</name>
</gene>
<dbReference type="AlphaFoldDB" id="A0A5F0K856"/>
<organism evidence="2 4">
    <name type="scientific">Aeromonas taiwanensis</name>
    <dbReference type="NCBI Taxonomy" id="633417"/>
    <lineage>
        <taxon>Bacteria</taxon>
        <taxon>Pseudomonadati</taxon>
        <taxon>Pseudomonadota</taxon>
        <taxon>Gammaproteobacteria</taxon>
        <taxon>Aeromonadales</taxon>
        <taxon>Aeromonadaceae</taxon>
        <taxon>Aeromonas</taxon>
    </lineage>
</organism>
<sequence length="72" mass="8366">MDDQQGQEVAILRRLQVEKRTGLTKSGIYFLIREGDFPRPVRLGKRAVGWIESEITTWLREKTSHRSIVVRG</sequence>
<comment type="caution">
    <text evidence="2">The sequence shown here is derived from an EMBL/GenBank/DDBJ whole genome shotgun (WGS) entry which is preliminary data.</text>
</comment>
<dbReference type="EMBL" id="QORL01000034">
    <property type="protein sequence ID" value="TFF73507.1"/>
    <property type="molecule type" value="Genomic_DNA"/>
</dbReference>
<dbReference type="InterPro" id="IPR010260">
    <property type="entry name" value="AlpA"/>
</dbReference>
<dbReference type="PANTHER" id="PTHR36154:SF1">
    <property type="entry name" value="DNA-BINDING TRANSCRIPTIONAL ACTIVATOR ALPA"/>
    <property type="match status" value="1"/>
</dbReference>
<dbReference type="Proteomes" id="UP000297720">
    <property type="component" value="Unassembled WGS sequence"/>
</dbReference>
<dbReference type="EMBL" id="QORK01000034">
    <property type="protein sequence ID" value="TFF77433.1"/>
    <property type="molecule type" value="Genomic_DNA"/>
</dbReference>